<feature type="signal peptide" evidence="1">
    <location>
        <begin position="1"/>
        <end position="19"/>
    </location>
</feature>
<evidence type="ECO:0000256" key="1">
    <source>
        <dbReference type="SAM" id="SignalP"/>
    </source>
</evidence>
<accession>A0A2S7IMI3</accession>
<dbReference type="Proteomes" id="UP000239590">
    <property type="component" value="Unassembled WGS sequence"/>
</dbReference>
<dbReference type="OrthoDB" id="9805336at2"/>
<keyword evidence="1" id="KW-0732">Signal</keyword>
<keyword evidence="4" id="KW-1185">Reference proteome</keyword>
<sequence length="478" mass="52709">MMKNFLSILALSVSLGVQAQNFNGIAHSNAAGTNKVYTNPALIAGSPYKLHVNLFSGGANISNNYADWVGPYKLNRLVFGGIPNAYRNSDGSPALEPEYFRENLNGKPKDGTGWAEVRGPGVLIGLGRNQSIAITSRARASIQAFGVSENFLSLVRQGFDFATLWNITNVDNKFSLNGNIYGELAFTYAATLIEDGPHQLKGGVTVKKLVGFYSAHIRNRELTYRVIEDPERPGKGLFVMDRMDADFGYTTQESIKDGVGLRKFLGSKMPGSGWGFDVGMVYEFNPDYDEEPYRLRLSAALMDVGSIRYEDRSKIKGYTILRTNRTIQEEDFANIKGSDELVRLIESKMELQPNEAKTSFTSGLPMSLNTNADLRLNSSLYVTVSYLKDLRNVNVLSARQPTVFSVVPRIETESGLEVAVPLTWIFQTFSPGLSVRLGPVFAGTDNLIGLVSNSRRLAPKGMDVYAGLSIPLFKRNDR</sequence>
<evidence type="ECO:0000313" key="4">
    <source>
        <dbReference type="Proteomes" id="UP000239590"/>
    </source>
</evidence>
<evidence type="ECO:0000259" key="2">
    <source>
        <dbReference type="Pfam" id="PF18990"/>
    </source>
</evidence>
<dbReference type="EMBL" id="PTRA01000001">
    <property type="protein sequence ID" value="PQA58951.1"/>
    <property type="molecule type" value="Genomic_DNA"/>
</dbReference>
<dbReference type="AlphaFoldDB" id="A0A2S7IMI3"/>
<feature type="chain" id="PRO_5015505730" description="DUF5723 domain-containing protein" evidence="1">
    <location>
        <begin position="20"/>
        <end position="478"/>
    </location>
</feature>
<comment type="caution">
    <text evidence="3">The sequence shown here is derived from an EMBL/GenBank/DDBJ whole genome shotgun (WGS) entry which is preliminary data.</text>
</comment>
<organism evidence="3 4">
    <name type="scientific">Siphonobacter curvatus</name>
    <dbReference type="NCBI Taxonomy" id="2094562"/>
    <lineage>
        <taxon>Bacteria</taxon>
        <taxon>Pseudomonadati</taxon>
        <taxon>Bacteroidota</taxon>
        <taxon>Cytophagia</taxon>
        <taxon>Cytophagales</taxon>
        <taxon>Cytophagaceae</taxon>
        <taxon>Siphonobacter</taxon>
    </lineage>
</organism>
<protein>
    <recommendedName>
        <fullName evidence="2">DUF5723 domain-containing protein</fullName>
    </recommendedName>
</protein>
<gene>
    <name evidence="3" type="ORF">C5O19_04640</name>
</gene>
<dbReference type="Pfam" id="PF18990">
    <property type="entry name" value="DUF5723"/>
    <property type="match status" value="1"/>
</dbReference>
<reference evidence="4" key="1">
    <citation type="submission" date="2018-02" db="EMBL/GenBank/DDBJ databases">
        <title>Genome sequencing of Solimonas sp. HR-BB.</title>
        <authorList>
            <person name="Lee Y."/>
            <person name="Jeon C.O."/>
        </authorList>
    </citation>
    <scope>NUCLEOTIDE SEQUENCE [LARGE SCALE GENOMIC DNA]</scope>
    <source>
        <strain evidence="4">HR-U</strain>
    </source>
</reference>
<dbReference type="RefSeq" id="WP_104710117.1">
    <property type="nucleotide sequence ID" value="NZ_PTRA01000001.1"/>
</dbReference>
<name>A0A2S7IMI3_9BACT</name>
<evidence type="ECO:0000313" key="3">
    <source>
        <dbReference type="EMBL" id="PQA58951.1"/>
    </source>
</evidence>
<proteinExistence type="predicted"/>
<dbReference type="InterPro" id="IPR043781">
    <property type="entry name" value="DUF5723"/>
</dbReference>
<feature type="domain" description="DUF5723" evidence="2">
    <location>
        <begin position="40"/>
        <end position="445"/>
    </location>
</feature>